<feature type="domain" description="DUF58" evidence="1">
    <location>
        <begin position="62"/>
        <end position="270"/>
    </location>
</feature>
<dbReference type="Pfam" id="PF01882">
    <property type="entry name" value="DUF58"/>
    <property type="match status" value="1"/>
</dbReference>
<evidence type="ECO:0000313" key="3">
    <source>
        <dbReference type="Proteomes" id="UP000076023"/>
    </source>
</evidence>
<dbReference type="AlphaFoldDB" id="A0A146G9Y1"/>
<dbReference type="EMBL" id="BDCO01000002">
    <property type="protein sequence ID" value="GAT33448.1"/>
    <property type="molecule type" value="Genomic_DNA"/>
</dbReference>
<dbReference type="InterPro" id="IPR002881">
    <property type="entry name" value="DUF58"/>
</dbReference>
<name>A0A146G9Y1_TERSA</name>
<protein>
    <recommendedName>
        <fullName evidence="1">DUF58 domain-containing protein</fullName>
    </recommendedName>
</protein>
<proteinExistence type="predicted"/>
<gene>
    <name evidence="2" type="ORF">TSACC_21864</name>
</gene>
<evidence type="ECO:0000259" key="1">
    <source>
        <dbReference type="Pfam" id="PF01882"/>
    </source>
</evidence>
<dbReference type="PANTHER" id="PTHR33608">
    <property type="entry name" value="BLL2464 PROTEIN"/>
    <property type="match status" value="1"/>
</dbReference>
<dbReference type="Proteomes" id="UP000076023">
    <property type="component" value="Unassembled WGS sequence"/>
</dbReference>
<dbReference type="OrthoDB" id="9776116at2"/>
<dbReference type="InParanoid" id="A0A146G9Y1"/>
<dbReference type="STRING" id="690879.TSACC_21864"/>
<evidence type="ECO:0000313" key="2">
    <source>
        <dbReference type="EMBL" id="GAT33448.1"/>
    </source>
</evidence>
<accession>A0A146G9Y1</accession>
<dbReference type="PANTHER" id="PTHR33608:SF7">
    <property type="entry name" value="DUF58 DOMAIN-CONTAINING PROTEIN"/>
    <property type="match status" value="1"/>
</dbReference>
<sequence>MSCRLGTRGELVCFPRIVAELFPADFLKQLEGLHLLARQISRGRMRAERRSVKQGAGLEFADYRQFSPGDDIRAIDWNVYARNRHLLLKLFEEEEDLHVHLLLDCTASMAWGAPQKFDPARQIVAGLAYLALANLDRAGVAMIGPHAQTPWSPSRGRARFLRLLRHLESCTTNPGPCGLADTVGRWLASRPRRGLVIWVTDAWGADPDDAFNALDRLRYARHDIGIVQIRHRDEGEAGELGEYEYEEVETGEVKAMIVDRAVAAAYREAVIAYEGRLKEYCRRHGVAHLRADASEPAVDVLRRSLLEGGFIG</sequence>
<dbReference type="SUPFAM" id="SSF53300">
    <property type="entry name" value="vWA-like"/>
    <property type="match status" value="1"/>
</dbReference>
<dbReference type="Gene3D" id="3.40.50.410">
    <property type="entry name" value="von Willebrand factor, type A domain"/>
    <property type="match status" value="1"/>
</dbReference>
<organism evidence="2 3">
    <name type="scientific">Terrimicrobium sacchariphilum</name>
    <dbReference type="NCBI Taxonomy" id="690879"/>
    <lineage>
        <taxon>Bacteria</taxon>
        <taxon>Pseudomonadati</taxon>
        <taxon>Verrucomicrobiota</taxon>
        <taxon>Terrimicrobiia</taxon>
        <taxon>Terrimicrobiales</taxon>
        <taxon>Terrimicrobiaceae</taxon>
        <taxon>Terrimicrobium</taxon>
    </lineage>
</organism>
<reference evidence="3" key="1">
    <citation type="journal article" date="2017" name="Genome Announc.">
        <title>Draft Genome Sequence of Terrimicrobium sacchariphilum NM-5T, a Facultative Anaerobic Soil Bacterium of the Class Spartobacteria.</title>
        <authorList>
            <person name="Qiu Y.L."/>
            <person name="Tourlousse D.M."/>
            <person name="Matsuura N."/>
            <person name="Ohashi A."/>
            <person name="Sekiguchi Y."/>
        </authorList>
    </citation>
    <scope>NUCLEOTIDE SEQUENCE [LARGE SCALE GENOMIC DNA]</scope>
    <source>
        <strain evidence="3">NM-5</strain>
    </source>
</reference>
<comment type="caution">
    <text evidence="2">The sequence shown here is derived from an EMBL/GenBank/DDBJ whole genome shotgun (WGS) entry which is preliminary data.</text>
</comment>
<keyword evidence="3" id="KW-1185">Reference proteome</keyword>
<dbReference type="InterPro" id="IPR036465">
    <property type="entry name" value="vWFA_dom_sf"/>
</dbReference>